<evidence type="ECO:0008006" key="12">
    <source>
        <dbReference type="Google" id="ProtNLM"/>
    </source>
</evidence>
<evidence type="ECO:0000256" key="1">
    <source>
        <dbReference type="ARBA" id="ARBA00001974"/>
    </source>
</evidence>
<dbReference type="GO" id="GO:0033539">
    <property type="term" value="P:fatty acid beta-oxidation using acyl-CoA dehydrogenase"/>
    <property type="evidence" value="ECO:0007669"/>
    <property type="project" value="TreeGrafter"/>
</dbReference>
<evidence type="ECO:0000256" key="3">
    <source>
        <dbReference type="ARBA" id="ARBA00022630"/>
    </source>
</evidence>
<dbReference type="Pfam" id="PF00441">
    <property type="entry name" value="Acyl-CoA_dh_1"/>
    <property type="match status" value="1"/>
</dbReference>
<dbReference type="EMBL" id="VCAU01000107">
    <property type="protein sequence ID" value="KAF9884972.1"/>
    <property type="molecule type" value="Genomic_DNA"/>
</dbReference>
<evidence type="ECO:0000256" key="4">
    <source>
        <dbReference type="ARBA" id="ARBA00022827"/>
    </source>
</evidence>
<dbReference type="SUPFAM" id="SSF47203">
    <property type="entry name" value="Acyl-CoA dehydrogenase C-terminal domain-like"/>
    <property type="match status" value="1"/>
</dbReference>
<organism evidence="10 11">
    <name type="scientific">Aspergillus nanangensis</name>
    <dbReference type="NCBI Taxonomy" id="2582783"/>
    <lineage>
        <taxon>Eukaryota</taxon>
        <taxon>Fungi</taxon>
        <taxon>Dikarya</taxon>
        <taxon>Ascomycota</taxon>
        <taxon>Pezizomycotina</taxon>
        <taxon>Eurotiomycetes</taxon>
        <taxon>Eurotiomycetidae</taxon>
        <taxon>Eurotiales</taxon>
        <taxon>Aspergillaceae</taxon>
        <taxon>Aspergillus</taxon>
        <taxon>Aspergillus subgen. Circumdati</taxon>
    </lineage>
</organism>
<dbReference type="InterPro" id="IPR013786">
    <property type="entry name" value="AcylCoA_DH/ox_N"/>
</dbReference>
<keyword evidence="3 6" id="KW-0285">Flavoprotein</keyword>
<dbReference type="InterPro" id="IPR046373">
    <property type="entry name" value="Acyl-CoA_Oxase/DH_mid-dom_sf"/>
</dbReference>
<evidence type="ECO:0000256" key="2">
    <source>
        <dbReference type="ARBA" id="ARBA00009347"/>
    </source>
</evidence>
<feature type="domain" description="Acyl-CoA dehydrogenase/oxidase N-terminal" evidence="9">
    <location>
        <begin position="37"/>
        <end position="158"/>
    </location>
</feature>
<dbReference type="InterPro" id="IPR009100">
    <property type="entry name" value="AcylCoA_DH/oxidase_NM_dom_sf"/>
</dbReference>
<name>A0AAD4CFZ6_ASPNN</name>
<dbReference type="AlphaFoldDB" id="A0AAD4CFZ6"/>
<proteinExistence type="inferred from homology"/>
<dbReference type="GO" id="GO:0003995">
    <property type="term" value="F:acyl-CoA dehydrogenase activity"/>
    <property type="evidence" value="ECO:0007669"/>
    <property type="project" value="TreeGrafter"/>
</dbReference>
<keyword evidence="11" id="KW-1185">Reference proteome</keyword>
<dbReference type="PANTHER" id="PTHR48083:SF28">
    <property type="entry name" value="ACYL-COA DEHYDROGENASE FAMILY PROTEIN (AFU_ORTHOLOGUE AFUA_6G10880)-RELATED"/>
    <property type="match status" value="1"/>
</dbReference>
<keyword evidence="5 6" id="KW-0560">Oxidoreductase</keyword>
<dbReference type="GO" id="GO:0050660">
    <property type="term" value="F:flavin adenine dinucleotide binding"/>
    <property type="evidence" value="ECO:0007669"/>
    <property type="project" value="InterPro"/>
</dbReference>
<dbReference type="GO" id="GO:0005737">
    <property type="term" value="C:cytoplasm"/>
    <property type="evidence" value="ECO:0007669"/>
    <property type="project" value="TreeGrafter"/>
</dbReference>
<evidence type="ECO:0000313" key="10">
    <source>
        <dbReference type="EMBL" id="KAF9884972.1"/>
    </source>
</evidence>
<dbReference type="InterPro" id="IPR009075">
    <property type="entry name" value="AcylCo_DH/oxidase_C"/>
</dbReference>
<keyword evidence="4 6" id="KW-0274">FAD</keyword>
<accession>A0AAD4CFZ6</accession>
<dbReference type="SUPFAM" id="SSF56645">
    <property type="entry name" value="Acyl-CoA dehydrogenase NM domain-like"/>
    <property type="match status" value="1"/>
</dbReference>
<feature type="domain" description="Acyl-CoA oxidase/dehydrogenase middle" evidence="8">
    <location>
        <begin position="162"/>
        <end position="257"/>
    </location>
</feature>
<evidence type="ECO:0000259" key="8">
    <source>
        <dbReference type="Pfam" id="PF02770"/>
    </source>
</evidence>
<reference evidence="10" key="2">
    <citation type="submission" date="2020-02" db="EMBL/GenBank/DDBJ databases">
        <authorList>
            <person name="Gilchrist C.L.M."/>
            <person name="Chooi Y.-H."/>
        </authorList>
    </citation>
    <scope>NUCLEOTIDE SEQUENCE</scope>
    <source>
        <strain evidence="10">MST-FP2251</strain>
    </source>
</reference>
<protein>
    <recommendedName>
        <fullName evidence="12">Acyl-CoA dehydrogenase</fullName>
    </recommendedName>
</protein>
<dbReference type="Gene3D" id="1.20.140.10">
    <property type="entry name" value="Butyryl-CoA Dehydrogenase, subunit A, domain 3"/>
    <property type="match status" value="1"/>
</dbReference>
<comment type="cofactor">
    <cofactor evidence="1 6">
        <name>FAD</name>
        <dbReference type="ChEBI" id="CHEBI:57692"/>
    </cofactor>
</comment>
<evidence type="ECO:0000313" key="11">
    <source>
        <dbReference type="Proteomes" id="UP001194746"/>
    </source>
</evidence>
<comment type="caution">
    <text evidence="10">The sequence shown here is derived from an EMBL/GenBank/DDBJ whole genome shotgun (WGS) entry which is preliminary data.</text>
</comment>
<dbReference type="PANTHER" id="PTHR48083">
    <property type="entry name" value="MEDIUM-CHAIN SPECIFIC ACYL-COA DEHYDROGENASE, MITOCHONDRIAL-RELATED"/>
    <property type="match status" value="1"/>
</dbReference>
<evidence type="ECO:0000256" key="5">
    <source>
        <dbReference type="ARBA" id="ARBA00023002"/>
    </source>
</evidence>
<dbReference type="Pfam" id="PF02771">
    <property type="entry name" value="Acyl-CoA_dh_N"/>
    <property type="match status" value="1"/>
</dbReference>
<dbReference type="InterPro" id="IPR036250">
    <property type="entry name" value="AcylCo_DH-like_C"/>
</dbReference>
<feature type="domain" description="Acyl-CoA dehydrogenase/oxidase C-terminal" evidence="7">
    <location>
        <begin position="274"/>
        <end position="418"/>
    </location>
</feature>
<evidence type="ECO:0000259" key="9">
    <source>
        <dbReference type="Pfam" id="PF02771"/>
    </source>
</evidence>
<evidence type="ECO:0000259" key="7">
    <source>
        <dbReference type="Pfam" id="PF00441"/>
    </source>
</evidence>
<dbReference type="InterPro" id="IPR050741">
    <property type="entry name" value="Acyl-CoA_dehydrogenase"/>
</dbReference>
<dbReference type="Proteomes" id="UP001194746">
    <property type="component" value="Unassembled WGS sequence"/>
</dbReference>
<dbReference type="Gene3D" id="2.40.110.10">
    <property type="entry name" value="Butyryl-CoA Dehydrogenase, subunit A, domain 2"/>
    <property type="match status" value="1"/>
</dbReference>
<dbReference type="Pfam" id="PF02770">
    <property type="entry name" value="Acyl-CoA_dh_M"/>
    <property type="match status" value="1"/>
</dbReference>
<dbReference type="InterPro" id="IPR006091">
    <property type="entry name" value="Acyl-CoA_Oxase/DH_mid-dom"/>
</dbReference>
<dbReference type="Gene3D" id="1.10.540.10">
    <property type="entry name" value="Acyl-CoA dehydrogenase/oxidase, N-terminal domain"/>
    <property type="match status" value="1"/>
</dbReference>
<gene>
    <name evidence="10" type="ORF">FE257_000882</name>
</gene>
<comment type="similarity">
    <text evidence="2 6">Belongs to the acyl-CoA dehydrogenase family.</text>
</comment>
<sequence>MPRTAAEARGVVEPFGSDTPFAEPAWYNSPASPYYNDSHRALRRYVRQYVEKNIDPYAEQWEEEGVVPEEARRQFIKAGLIFQDLPLQYRNGVPLPCNIPFDQWDIFHFVILSFEMAKTHGGVNGGLGGSSVIGAPPIVNFGTDEQKQKWLPGILTGELSFCLGATEPTGGSDLANLKTSATKDPTGKFYIVNGHKKWITGAAQSTHMTTAVRTGGPGAGGVSVLVIPTNTPGVSMRKIKNSGSNASNSQWVTLDNVKVPVENRIGEENKGFPTLMTKRLLIAVSCNSQARVCLKEAYEYSLDRHTFGKPLISHQVIRAKMATIARYVEGHWAWIEQLAYHIKVNNGAIDDLSARIALAKVQGGRLLELANREAQQIFGGAGYQRGGVGAKVEQISRDLRMMVVGGGSEEILTDLAIRQEQTWAKKRAASL</sequence>
<reference evidence="10" key="1">
    <citation type="journal article" date="2019" name="Beilstein J. Org. Chem.">
        <title>Nanangenines: drimane sesquiterpenoids as the dominant metabolite cohort of a novel Australian fungus, Aspergillus nanangensis.</title>
        <authorList>
            <person name="Lacey H.J."/>
            <person name="Gilchrist C.L.M."/>
            <person name="Crombie A."/>
            <person name="Kalaitzis J.A."/>
            <person name="Vuong D."/>
            <person name="Rutledge P.J."/>
            <person name="Turner P."/>
            <person name="Pitt J.I."/>
            <person name="Lacey E."/>
            <person name="Chooi Y.H."/>
            <person name="Piggott A.M."/>
        </authorList>
    </citation>
    <scope>NUCLEOTIDE SEQUENCE</scope>
    <source>
        <strain evidence="10">MST-FP2251</strain>
    </source>
</reference>
<dbReference type="InterPro" id="IPR037069">
    <property type="entry name" value="AcylCoA_DH/ox_N_sf"/>
</dbReference>
<evidence type="ECO:0000256" key="6">
    <source>
        <dbReference type="RuleBase" id="RU362125"/>
    </source>
</evidence>